<evidence type="ECO:0000256" key="9">
    <source>
        <dbReference type="ARBA" id="ARBA00023033"/>
    </source>
</evidence>
<keyword evidence="5 11" id="KW-0479">Metal-binding</keyword>
<feature type="transmembrane region" description="Helical" evidence="13">
    <location>
        <begin position="529"/>
        <end position="555"/>
    </location>
</feature>
<dbReference type="InterPro" id="IPR002401">
    <property type="entry name" value="Cyt_P450_E_grp-I"/>
</dbReference>
<organism evidence="14 15">
    <name type="scientific">Ananas comosus</name>
    <name type="common">Pineapple</name>
    <name type="synonym">Ananas ananas</name>
    <dbReference type="NCBI Taxonomy" id="4615"/>
    <lineage>
        <taxon>Eukaryota</taxon>
        <taxon>Viridiplantae</taxon>
        <taxon>Streptophyta</taxon>
        <taxon>Embryophyta</taxon>
        <taxon>Tracheophyta</taxon>
        <taxon>Spermatophyta</taxon>
        <taxon>Magnoliopsida</taxon>
        <taxon>Liliopsida</taxon>
        <taxon>Poales</taxon>
        <taxon>Bromeliaceae</taxon>
        <taxon>Bromelioideae</taxon>
        <taxon>Ananas</taxon>
    </lineage>
</organism>
<comment type="cofactor">
    <cofactor evidence="11">
        <name>heme</name>
        <dbReference type="ChEBI" id="CHEBI:30413"/>
    </cofactor>
</comment>
<evidence type="ECO:0000256" key="13">
    <source>
        <dbReference type="SAM" id="Phobius"/>
    </source>
</evidence>
<keyword evidence="6 13" id="KW-1133">Transmembrane helix</keyword>
<keyword evidence="10 13" id="KW-0472">Membrane</keyword>
<dbReference type="PRINTS" id="PR00385">
    <property type="entry name" value="P450"/>
</dbReference>
<evidence type="ECO:0000313" key="15">
    <source>
        <dbReference type="Proteomes" id="UP000092600"/>
    </source>
</evidence>
<evidence type="ECO:0000256" key="11">
    <source>
        <dbReference type="PIRSR" id="PIRSR602401-1"/>
    </source>
</evidence>
<dbReference type="CDD" id="cd20642">
    <property type="entry name" value="CYP72"/>
    <property type="match status" value="2"/>
</dbReference>
<comment type="similarity">
    <text evidence="2">Belongs to the cytochrome P450 family.</text>
</comment>
<dbReference type="GO" id="GO:0016020">
    <property type="term" value="C:membrane"/>
    <property type="evidence" value="ECO:0007669"/>
    <property type="project" value="UniProtKB-SubCell"/>
</dbReference>
<dbReference type="GO" id="GO:0010268">
    <property type="term" value="P:brassinosteroid homeostasis"/>
    <property type="evidence" value="ECO:0007669"/>
    <property type="project" value="UniProtKB-ARBA"/>
</dbReference>
<proteinExistence type="inferred from homology"/>
<feature type="region of interest" description="Disordered" evidence="12">
    <location>
        <begin position="1262"/>
        <end position="1305"/>
    </location>
</feature>
<dbReference type="PRINTS" id="PR00463">
    <property type="entry name" value="EP450I"/>
</dbReference>
<keyword evidence="4 13" id="KW-0812">Transmembrane</keyword>
<dbReference type="STRING" id="4615.A0A199VFX9"/>
<dbReference type="EMBL" id="LSRQ01001932">
    <property type="protein sequence ID" value="OAY76022.1"/>
    <property type="molecule type" value="Genomic_DNA"/>
</dbReference>
<feature type="compositionally biased region" description="Basic and acidic residues" evidence="12">
    <location>
        <begin position="1288"/>
        <end position="1305"/>
    </location>
</feature>
<evidence type="ECO:0000256" key="6">
    <source>
        <dbReference type="ARBA" id="ARBA00022989"/>
    </source>
</evidence>
<keyword evidence="3 11" id="KW-0349">Heme</keyword>
<evidence type="ECO:0000256" key="5">
    <source>
        <dbReference type="ARBA" id="ARBA00022723"/>
    </source>
</evidence>
<evidence type="ECO:0000256" key="7">
    <source>
        <dbReference type="ARBA" id="ARBA00023002"/>
    </source>
</evidence>
<accession>A0A199VFX9</accession>
<evidence type="ECO:0000256" key="1">
    <source>
        <dbReference type="ARBA" id="ARBA00004167"/>
    </source>
</evidence>
<dbReference type="FunFam" id="1.10.630.10:FF:000029">
    <property type="entry name" value="Cytochrome P450 734A1"/>
    <property type="match status" value="2"/>
</dbReference>
<dbReference type="Pfam" id="PF00067">
    <property type="entry name" value="p450"/>
    <property type="match status" value="2"/>
</dbReference>
<evidence type="ECO:0000256" key="2">
    <source>
        <dbReference type="ARBA" id="ARBA00010617"/>
    </source>
</evidence>
<sequence length="1305" mass="144919">MGVGIEVEVESPWAWAWSSATVVVVVVVVGMAVWWGVRMVEWGLLRPRRLERALRAQGLRGSRYHPFAGDLPENARLNAAARSRPLPLSPSPHRIVTRVFPIVTVTDPELVREVLSNKFGHFEKPAASPLVKLLADGLANYEGEKWARHRRILNPAFHLEKLKRMLPSFSTCCTELIARWENLVPSEGSSEIDVWPELQNFTGDVISRTAFGSSYQEGRQIFQLQSELAERLIQAFQYLFIPGYRFLPTKNNRRMKEIDGEIRSLLRGIIGKREKAIKVGEATNDDLLGLMLESNMRYFEENANSNLKMSTDEVIEECKLFYFAGQETTSVLLTWTMVALSMHPEWQARAREEVLQVFGNSRPDFEGLSRLKIVTMIFYEVLRLYPPVIFLNRKTYKEMKLGGITYPPGVTLMLLTIFLHHDPDIWGQDASEFRPERFAEGISKASKDQVAFFPFGWGPRICIGQSFALLEAKMGLSMILQRFTFELSPSYIHAPYTVITLQPQHGAQINFLGIEVEVESPWAWAWSSATVVVVVVVVVGMAVLWGVPMVEWGLLRPRRLERALRSQGLRGSRYRPFSGDLPENARLNAAARTRPLPLSPSPHRIFPAVTITDPELVREVLSNKFGHFEKPSVSPLARLLADGLANYKGEKWARHRRILNPAFHLEKLKRMLPSFSTCCTELIARWENLVPSEGSSEIDVWPELQNFTGDVISRTAFGSSYQEGRRIFQLQSELAERLIQAFQYLFIPGYRFLPTKNNSRMKEIDGEIRSLLRGIIGKREKAIKVGEATNDDLLGLMLESNMRYFEENANSNLKMSTDEVIEECKLFYFAGQETTSVLLTWTMVALSMHPEWQARAREEVLQVFGNCRPDFEGLSRLKIVTMILYEVLRLYPPVTFLNRKTYKEMKLGGITYPPGVTLMLPIIFLHHDPDIWGQDASEFRPERFAEGISKASNDQVAFFPFGWGPRICIGQNFALLEAKMGLSMILQRFTFELSPSYIHAPYTVITLHPQHGAQINFPNLKHSFMGLPSTRATAKAAVNVSPAPVVSTTFAAGITANYLRDLGVDPIGDLPLEQEDPGAADEVEVLAAGLAGPPAHVGAADDDDGVLAVGLEHHDGVAGGRGADAREAVEADATAAERVLDEAAVRVVADAADEVGGVPGGEAAAAAGLVGALSPGERAPPARGDGLSGPGEAVDLDVDVGVGGSHHHDRLLLLRRAGGGECAGNRRGRGGGGVGGGIEGEGEVCELRVRVLGAVVVGAMRRGRERRRGVREESSYGFHGEEEEDAEMERRSSSKEASEKSTLHS</sequence>
<name>A0A199VFX9_ANACO</name>
<dbReference type="InterPro" id="IPR017972">
    <property type="entry name" value="Cyt_P450_CS"/>
</dbReference>
<dbReference type="InterPro" id="IPR050665">
    <property type="entry name" value="Cytochrome_P450_Monooxygen"/>
</dbReference>
<keyword evidence="7" id="KW-0560">Oxidoreductase</keyword>
<dbReference type="Gene3D" id="1.10.630.10">
    <property type="entry name" value="Cytochrome P450"/>
    <property type="match status" value="2"/>
</dbReference>
<dbReference type="PROSITE" id="PS00086">
    <property type="entry name" value="CYTOCHROME_P450"/>
    <property type="match status" value="2"/>
</dbReference>
<dbReference type="GO" id="GO:0004497">
    <property type="term" value="F:monooxygenase activity"/>
    <property type="evidence" value="ECO:0007669"/>
    <property type="project" value="UniProtKB-KW"/>
</dbReference>
<dbReference type="GO" id="GO:0016705">
    <property type="term" value="F:oxidoreductase activity, acting on paired donors, with incorporation or reduction of molecular oxygen"/>
    <property type="evidence" value="ECO:0007669"/>
    <property type="project" value="InterPro"/>
</dbReference>
<protein>
    <submittedName>
        <fullName evidence="14">Cytochrome P450 72A15</fullName>
    </submittedName>
</protein>
<dbReference type="PANTHER" id="PTHR24282">
    <property type="entry name" value="CYTOCHROME P450 FAMILY MEMBER"/>
    <property type="match status" value="1"/>
</dbReference>
<dbReference type="Proteomes" id="UP000092600">
    <property type="component" value="Unassembled WGS sequence"/>
</dbReference>
<dbReference type="GO" id="GO:0016131">
    <property type="term" value="P:brassinosteroid metabolic process"/>
    <property type="evidence" value="ECO:0007669"/>
    <property type="project" value="UniProtKB-ARBA"/>
</dbReference>
<gene>
    <name evidence="14" type="ORF">ACMD2_11980</name>
</gene>
<dbReference type="SUPFAM" id="SSF48264">
    <property type="entry name" value="Cytochrome P450"/>
    <property type="match status" value="2"/>
</dbReference>
<evidence type="ECO:0000256" key="8">
    <source>
        <dbReference type="ARBA" id="ARBA00023004"/>
    </source>
</evidence>
<comment type="subcellular location">
    <subcellularLocation>
        <location evidence="1">Membrane</location>
        <topology evidence="1">Single-pass membrane protein</topology>
    </subcellularLocation>
</comment>
<reference evidence="14 15" key="1">
    <citation type="journal article" date="2016" name="DNA Res.">
        <title>The draft genome of MD-2 pineapple using hybrid error correction of long reads.</title>
        <authorList>
            <person name="Redwan R.M."/>
            <person name="Saidin A."/>
            <person name="Kumar S.V."/>
        </authorList>
    </citation>
    <scope>NUCLEOTIDE SEQUENCE [LARGE SCALE GENOMIC DNA]</scope>
    <source>
        <strain evidence="15">cv. MD2</strain>
        <tissue evidence="14">Leaf</tissue>
    </source>
</reference>
<dbReference type="InterPro" id="IPR001128">
    <property type="entry name" value="Cyt_P450"/>
</dbReference>
<dbReference type="InterPro" id="IPR036396">
    <property type="entry name" value="Cyt_P450_sf"/>
</dbReference>
<dbReference type="GO" id="GO:0020037">
    <property type="term" value="F:heme binding"/>
    <property type="evidence" value="ECO:0007669"/>
    <property type="project" value="InterPro"/>
</dbReference>
<feature type="binding site" description="axial binding residue" evidence="11">
    <location>
        <position position="462"/>
    </location>
    <ligand>
        <name>heme</name>
        <dbReference type="ChEBI" id="CHEBI:30413"/>
    </ligand>
    <ligandPart>
        <name>Fe</name>
        <dbReference type="ChEBI" id="CHEBI:18248"/>
    </ligandPart>
</feature>
<feature type="transmembrane region" description="Helical" evidence="13">
    <location>
        <begin position="15"/>
        <end position="37"/>
    </location>
</feature>
<dbReference type="PANTHER" id="PTHR24282:SF255">
    <property type="entry name" value="CYTOCHROME P450 72A11-RELATED"/>
    <property type="match status" value="1"/>
</dbReference>
<keyword evidence="9" id="KW-0503">Monooxygenase</keyword>
<evidence type="ECO:0000256" key="3">
    <source>
        <dbReference type="ARBA" id="ARBA00022617"/>
    </source>
</evidence>
<keyword evidence="8 11" id="KW-0408">Iron</keyword>
<evidence type="ECO:0000313" key="14">
    <source>
        <dbReference type="EMBL" id="OAY76022.1"/>
    </source>
</evidence>
<dbReference type="GO" id="GO:0005506">
    <property type="term" value="F:iron ion binding"/>
    <property type="evidence" value="ECO:0007669"/>
    <property type="project" value="InterPro"/>
</dbReference>
<evidence type="ECO:0000256" key="12">
    <source>
        <dbReference type="SAM" id="MobiDB-lite"/>
    </source>
</evidence>
<comment type="caution">
    <text evidence="14">The sequence shown here is derived from an EMBL/GenBank/DDBJ whole genome shotgun (WGS) entry which is preliminary data.</text>
</comment>
<evidence type="ECO:0000256" key="10">
    <source>
        <dbReference type="ARBA" id="ARBA00023136"/>
    </source>
</evidence>
<evidence type="ECO:0000256" key="4">
    <source>
        <dbReference type="ARBA" id="ARBA00022692"/>
    </source>
</evidence>